<comment type="caution">
    <text evidence="1">The sequence shown here is derived from an EMBL/GenBank/DDBJ whole genome shotgun (WGS) entry which is preliminary data.</text>
</comment>
<sequence>MKLSAFSLRQQFNGGVVSLAHFHFKLTWRTEVNDNQKPFCHCSEDNVFLRPHSPIPVLWKFPSLASTRAEEAAVSRDLVRDYRTGCNATVFPTSRSAAADILPPPFD</sequence>
<reference evidence="1 2" key="1">
    <citation type="journal article" date="2021" name="Elife">
        <title>Chloroplast acquisition without the gene transfer in kleptoplastic sea slugs, Plakobranchus ocellatus.</title>
        <authorList>
            <person name="Maeda T."/>
            <person name="Takahashi S."/>
            <person name="Yoshida T."/>
            <person name="Shimamura S."/>
            <person name="Takaki Y."/>
            <person name="Nagai Y."/>
            <person name="Toyoda A."/>
            <person name="Suzuki Y."/>
            <person name="Arimoto A."/>
            <person name="Ishii H."/>
            <person name="Satoh N."/>
            <person name="Nishiyama T."/>
            <person name="Hasebe M."/>
            <person name="Maruyama T."/>
            <person name="Minagawa J."/>
            <person name="Obokata J."/>
            <person name="Shigenobu S."/>
        </authorList>
    </citation>
    <scope>NUCLEOTIDE SEQUENCE [LARGE SCALE GENOMIC DNA]</scope>
</reference>
<dbReference type="Proteomes" id="UP000735302">
    <property type="component" value="Unassembled WGS sequence"/>
</dbReference>
<evidence type="ECO:0000313" key="2">
    <source>
        <dbReference type="Proteomes" id="UP000735302"/>
    </source>
</evidence>
<proteinExistence type="predicted"/>
<organism evidence="1 2">
    <name type="scientific">Plakobranchus ocellatus</name>
    <dbReference type="NCBI Taxonomy" id="259542"/>
    <lineage>
        <taxon>Eukaryota</taxon>
        <taxon>Metazoa</taxon>
        <taxon>Spiralia</taxon>
        <taxon>Lophotrochozoa</taxon>
        <taxon>Mollusca</taxon>
        <taxon>Gastropoda</taxon>
        <taxon>Heterobranchia</taxon>
        <taxon>Euthyneura</taxon>
        <taxon>Panpulmonata</taxon>
        <taxon>Sacoglossa</taxon>
        <taxon>Placobranchoidea</taxon>
        <taxon>Plakobranchidae</taxon>
        <taxon>Plakobranchus</taxon>
    </lineage>
</organism>
<accession>A0AAV4B6M6</accession>
<name>A0AAV4B6M6_9GAST</name>
<keyword evidence="2" id="KW-1185">Reference proteome</keyword>
<dbReference type="EMBL" id="BLXT01004553">
    <property type="protein sequence ID" value="GFO14349.1"/>
    <property type="molecule type" value="Genomic_DNA"/>
</dbReference>
<protein>
    <submittedName>
        <fullName evidence="1">Uncharacterized protein</fullName>
    </submittedName>
</protein>
<dbReference type="AlphaFoldDB" id="A0AAV4B6M6"/>
<gene>
    <name evidence="1" type="ORF">PoB_004085400</name>
</gene>
<evidence type="ECO:0000313" key="1">
    <source>
        <dbReference type="EMBL" id="GFO14349.1"/>
    </source>
</evidence>